<dbReference type="KEGG" id="marh:Mia14_0563"/>
<gene>
    <name evidence="2" type="ORF">Mia14_0563</name>
</gene>
<dbReference type="GO" id="GO:0008967">
    <property type="term" value="F:phosphoglycolate phosphatase activity"/>
    <property type="evidence" value="ECO:0007669"/>
    <property type="project" value="TreeGrafter"/>
</dbReference>
<dbReference type="InterPro" id="IPR041492">
    <property type="entry name" value="HAD_2"/>
</dbReference>
<keyword evidence="3" id="KW-1185">Reference proteome</keyword>
<reference evidence="2 3" key="1">
    <citation type="journal article" date="2017" name="Nat. Commun.">
        <title>'ARMAN' archaea depend on association with euryarchaeal host in culture and in situ.</title>
        <authorList>
            <person name="Golyshina O."/>
            <person name="Toshchakov S."/>
            <person name="Makarova K."/>
            <person name="Gavrilov S."/>
            <person name="Korzhenkov A."/>
            <person name="La Cono V."/>
            <person name="Arcadi E."/>
            <person name="Nechitaylo T."/>
            <person name="Ferrer M."/>
            <person name="Kublanov I."/>
            <person name="Wolf Y."/>
            <person name="Yakimov M."/>
            <person name="Golyshin P."/>
            <person name="Slesarev A."/>
            <person name="Kozyavkin S."/>
        </authorList>
    </citation>
    <scope>NUCLEOTIDE SEQUENCE [LARGE SCALE GENOMIC DNA]</scope>
    <source>
        <strain evidence="2 3">Mia14</strain>
    </source>
</reference>
<accession>A0A218NN49</accession>
<evidence type="ECO:0000256" key="1">
    <source>
        <dbReference type="ARBA" id="ARBA00007958"/>
    </source>
</evidence>
<comment type="similarity">
    <text evidence="1">Belongs to the HAD-like hydrolase superfamily.</text>
</comment>
<dbReference type="PRINTS" id="PR00413">
    <property type="entry name" value="HADHALOGNASE"/>
</dbReference>
<protein>
    <submittedName>
        <fullName evidence="2">HAD superfamily hydrolase</fullName>
    </submittedName>
</protein>
<dbReference type="InterPro" id="IPR050155">
    <property type="entry name" value="HAD-like_hydrolase_sf"/>
</dbReference>
<dbReference type="SFLD" id="SFLDS00003">
    <property type="entry name" value="Haloacid_Dehalogenase"/>
    <property type="match status" value="1"/>
</dbReference>
<proteinExistence type="inferred from homology"/>
<dbReference type="PANTHER" id="PTHR43434">
    <property type="entry name" value="PHOSPHOGLYCOLATE PHOSPHATASE"/>
    <property type="match status" value="1"/>
</dbReference>
<dbReference type="RefSeq" id="WP_088820148.1">
    <property type="nucleotide sequence ID" value="NZ_CP019964.1"/>
</dbReference>
<dbReference type="InterPro" id="IPR036412">
    <property type="entry name" value="HAD-like_sf"/>
</dbReference>
<dbReference type="Proteomes" id="UP000197679">
    <property type="component" value="Chromosome"/>
</dbReference>
<dbReference type="SUPFAM" id="SSF56784">
    <property type="entry name" value="HAD-like"/>
    <property type="match status" value="1"/>
</dbReference>
<evidence type="ECO:0000313" key="3">
    <source>
        <dbReference type="Proteomes" id="UP000197679"/>
    </source>
</evidence>
<keyword evidence="2" id="KW-0378">Hydrolase</keyword>
<dbReference type="Gene3D" id="3.40.50.1000">
    <property type="entry name" value="HAD superfamily/HAD-like"/>
    <property type="match status" value="1"/>
</dbReference>
<dbReference type="GO" id="GO:0006281">
    <property type="term" value="P:DNA repair"/>
    <property type="evidence" value="ECO:0007669"/>
    <property type="project" value="TreeGrafter"/>
</dbReference>
<dbReference type="GeneID" id="33314120"/>
<sequence>MRGLAEKYDTFIFDWDGTIITTTELRKLDSKLDFRLLFKRRESMKHLGNVKNEVKNSGSLLYKIYFRDSRKMRKVERDIKNKVYALAINIVLSFTRPRLHNGVREMLQEMNDKGKTVAVFTNGNVDRIMKEAEMLKIGDYFTAMLSAQSVNRLKPNPLGLEVLIKGISADKKRTLYIGDMVDDIVTAKRAGVASCAIADGLDRKEDLKESDPTYIFRSMEEFKKHI</sequence>
<dbReference type="SFLD" id="SFLDG01129">
    <property type="entry name" value="C1.5:_HAD__Beta-PGM__Phosphata"/>
    <property type="match status" value="1"/>
</dbReference>
<dbReference type="InterPro" id="IPR023214">
    <property type="entry name" value="HAD_sf"/>
</dbReference>
<dbReference type="InterPro" id="IPR023198">
    <property type="entry name" value="PGP-like_dom2"/>
</dbReference>
<dbReference type="AlphaFoldDB" id="A0A218NN49"/>
<organism evidence="2 3">
    <name type="scientific">Candidatus Mancarchaeum acidiphilum</name>
    <dbReference type="NCBI Taxonomy" id="1920749"/>
    <lineage>
        <taxon>Archaea</taxon>
        <taxon>Candidatus Micrarchaeota</taxon>
        <taxon>Candidatus Mancarchaeum</taxon>
    </lineage>
</organism>
<dbReference type="Gene3D" id="1.10.150.240">
    <property type="entry name" value="Putative phosphatase, domain 2"/>
    <property type="match status" value="1"/>
</dbReference>
<dbReference type="EMBL" id="CP019964">
    <property type="protein sequence ID" value="ASI13874.1"/>
    <property type="molecule type" value="Genomic_DNA"/>
</dbReference>
<name>A0A218NN49_9ARCH</name>
<dbReference type="PANTHER" id="PTHR43434:SF1">
    <property type="entry name" value="PHOSPHOGLYCOLATE PHOSPHATASE"/>
    <property type="match status" value="1"/>
</dbReference>
<evidence type="ECO:0000313" key="2">
    <source>
        <dbReference type="EMBL" id="ASI13874.1"/>
    </source>
</evidence>
<dbReference type="Pfam" id="PF13419">
    <property type="entry name" value="HAD_2"/>
    <property type="match status" value="1"/>
</dbReference>
<dbReference type="InterPro" id="IPR006439">
    <property type="entry name" value="HAD-SF_hydro_IA"/>
</dbReference>
<dbReference type="NCBIfam" id="TIGR01549">
    <property type="entry name" value="HAD-SF-IA-v1"/>
    <property type="match status" value="1"/>
</dbReference>